<sequence length="211" mass="23615">MHSIKHEWLEAAVVGPYYIGTDDAGVEEYYDYVAERINGNIILYNFPDRTGFDLSANVILQLLKKHKNIIGLKDTFGAPSHTRTLIGRIKPEYPEFRIYSGYDDNFAHVVSSGGDGCIAALSNVFPKLCSEWVDAVEHGNMGRTMEIQQTIDALMDFYAISTPFMPAMKYGLSVIGIPFPLTCKRPALEVTEGQKQMVNGMLKEIISKIQK</sequence>
<evidence type="ECO:0000256" key="2">
    <source>
        <dbReference type="ARBA" id="ARBA00023239"/>
    </source>
</evidence>
<dbReference type="EC" id="4.3.3.7" evidence="4"/>
<evidence type="ECO:0000313" key="4">
    <source>
        <dbReference type="EMBL" id="MEQ2563004.1"/>
    </source>
</evidence>
<dbReference type="Gene3D" id="3.20.20.70">
    <property type="entry name" value="Aldolase class I"/>
    <property type="match status" value="1"/>
</dbReference>
<name>A0ABV1HL14_9FIRM</name>
<accession>A0ABV1HL14</accession>
<dbReference type="EC" id="4.2.1.41" evidence="4"/>
<dbReference type="EMBL" id="JBBMFJ010000012">
    <property type="protein sequence ID" value="MEQ2563004.1"/>
    <property type="molecule type" value="Genomic_DNA"/>
</dbReference>
<dbReference type="InterPro" id="IPR002220">
    <property type="entry name" value="DapA-like"/>
</dbReference>
<dbReference type="GO" id="GO:0008747">
    <property type="term" value="F:N-acetylneuraminate lyase activity"/>
    <property type="evidence" value="ECO:0007669"/>
    <property type="project" value="UniProtKB-EC"/>
</dbReference>
<dbReference type="PROSITE" id="PS00666">
    <property type="entry name" value="DHDPS_2"/>
    <property type="match status" value="1"/>
</dbReference>
<dbReference type="InterPro" id="IPR013785">
    <property type="entry name" value="Aldolase_TIM"/>
</dbReference>
<gene>
    <name evidence="4" type="ORF">WMO41_07485</name>
</gene>
<comment type="caution">
    <text evidence="4">The sequence shown here is derived from an EMBL/GenBank/DDBJ whole genome shotgun (WGS) entry which is preliminary data.</text>
</comment>
<dbReference type="SMART" id="SM01130">
    <property type="entry name" value="DHDPS"/>
    <property type="match status" value="1"/>
</dbReference>
<keyword evidence="2 4" id="KW-0456">Lyase</keyword>
<dbReference type="RefSeq" id="WP_349229215.1">
    <property type="nucleotide sequence ID" value="NZ_JBBMFJ010000012.1"/>
</dbReference>
<keyword evidence="3" id="KW-0704">Schiff base</keyword>
<reference evidence="4 5" key="1">
    <citation type="submission" date="2024-03" db="EMBL/GenBank/DDBJ databases">
        <title>Human intestinal bacterial collection.</title>
        <authorList>
            <person name="Pauvert C."/>
            <person name="Hitch T.C.A."/>
            <person name="Clavel T."/>
        </authorList>
    </citation>
    <scope>NUCLEOTIDE SEQUENCE [LARGE SCALE GENOMIC DNA]</scope>
    <source>
        <strain evidence="4 5">CLA-AP-H27</strain>
    </source>
</reference>
<proteinExistence type="inferred from homology"/>
<organism evidence="4 5">
    <name type="scientific">Ventrimonas faecis</name>
    <dbReference type="NCBI Taxonomy" id="3133170"/>
    <lineage>
        <taxon>Bacteria</taxon>
        <taxon>Bacillati</taxon>
        <taxon>Bacillota</taxon>
        <taxon>Clostridia</taxon>
        <taxon>Lachnospirales</taxon>
        <taxon>Lachnospiraceae</taxon>
        <taxon>Ventrimonas</taxon>
    </lineage>
</organism>
<dbReference type="PANTHER" id="PTHR12128">
    <property type="entry name" value="DIHYDRODIPICOLINATE SYNTHASE"/>
    <property type="match status" value="1"/>
</dbReference>
<protein>
    <submittedName>
        <fullName evidence="4">Dihydrodipicolinate synthase family protein</fullName>
        <ecNumber evidence="4">4.1.3.3</ecNumber>
        <ecNumber evidence="4">4.2.1.41</ecNumber>
        <ecNumber evidence="4">4.3.3.7</ecNumber>
    </submittedName>
</protein>
<dbReference type="GO" id="GO:0008840">
    <property type="term" value="F:4-hydroxy-tetrahydrodipicolinate synthase activity"/>
    <property type="evidence" value="ECO:0007669"/>
    <property type="project" value="UniProtKB-EC"/>
</dbReference>
<comment type="similarity">
    <text evidence="1">Belongs to the DapA family.</text>
</comment>
<evidence type="ECO:0000256" key="1">
    <source>
        <dbReference type="ARBA" id="ARBA00007592"/>
    </source>
</evidence>
<dbReference type="SUPFAM" id="SSF51569">
    <property type="entry name" value="Aldolase"/>
    <property type="match status" value="1"/>
</dbReference>
<dbReference type="CDD" id="cd00408">
    <property type="entry name" value="DHDPS-like"/>
    <property type="match status" value="1"/>
</dbReference>
<dbReference type="Pfam" id="PF00701">
    <property type="entry name" value="DHDPS"/>
    <property type="match status" value="1"/>
</dbReference>
<keyword evidence="5" id="KW-1185">Reference proteome</keyword>
<dbReference type="EC" id="4.1.3.3" evidence="4"/>
<dbReference type="GO" id="GO:0047448">
    <property type="term" value="F:5-dehydro-4-deoxyglucarate dehydratase activity"/>
    <property type="evidence" value="ECO:0007669"/>
    <property type="project" value="UniProtKB-EC"/>
</dbReference>
<dbReference type="InterPro" id="IPR020625">
    <property type="entry name" value="Schiff_base-form_aldolases_AS"/>
</dbReference>
<evidence type="ECO:0000256" key="3">
    <source>
        <dbReference type="ARBA" id="ARBA00023270"/>
    </source>
</evidence>
<dbReference type="Proteomes" id="UP001437460">
    <property type="component" value="Unassembled WGS sequence"/>
</dbReference>
<evidence type="ECO:0000313" key="5">
    <source>
        <dbReference type="Proteomes" id="UP001437460"/>
    </source>
</evidence>
<dbReference type="PANTHER" id="PTHR12128:SF66">
    <property type="entry name" value="4-HYDROXY-2-OXOGLUTARATE ALDOLASE, MITOCHONDRIAL"/>
    <property type="match status" value="1"/>
</dbReference>